<reference evidence="1" key="2">
    <citation type="journal article" date="2015" name="Fish Shellfish Immunol.">
        <title>Early steps in the European eel (Anguilla anguilla)-Vibrio vulnificus interaction in the gills: Role of the RtxA13 toxin.</title>
        <authorList>
            <person name="Callol A."/>
            <person name="Pajuelo D."/>
            <person name="Ebbesson L."/>
            <person name="Teles M."/>
            <person name="MacKenzie S."/>
            <person name="Amaro C."/>
        </authorList>
    </citation>
    <scope>NUCLEOTIDE SEQUENCE</scope>
</reference>
<organism evidence="1">
    <name type="scientific">Anguilla anguilla</name>
    <name type="common">European freshwater eel</name>
    <name type="synonym">Muraena anguilla</name>
    <dbReference type="NCBI Taxonomy" id="7936"/>
    <lineage>
        <taxon>Eukaryota</taxon>
        <taxon>Metazoa</taxon>
        <taxon>Chordata</taxon>
        <taxon>Craniata</taxon>
        <taxon>Vertebrata</taxon>
        <taxon>Euteleostomi</taxon>
        <taxon>Actinopterygii</taxon>
        <taxon>Neopterygii</taxon>
        <taxon>Teleostei</taxon>
        <taxon>Anguilliformes</taxon>
        <taxon>Anguillidae</taxon>
        <taxon>Anguilla</taxon>
    </lineage>
</organism>
<dbReference type="AlphaFoldDB" id="A0A0E9TNR1"/>
<protein>
    <submittedName>
        <fullName evidence="1">Uncharacterized protein</fullName>
    </submittedName>
</protein>
<sequence length="30" mass="3476">MPPRMVVLFVKCFYGMVCTKMTTITSLKCF</sequence>
<evidence type="ECO:0000313" key="1">
    <source>
        <dbReference type="EMBL" id="JAH55319.1"/>
    </source>
</evidence>
<name>A0A0E9TNR1_ANGAN</name>
<dbReference type="EMBL" id="GBXM01053258">
    <property type="protein sequence ID" value="JAH55319.1"/>
    <property type="molecule type" value="Transcribed_RNA"/>
</dbReference>
<accession>A0A0E9TNR1</accession>
<proteinExistence type="predicted"/>
<reference evidence="1" key="1">
    <citation type="submission" date="2014-11" db="EMBL/GenBank/DDBJ databases">
        <authorList>
            <person name="Amaro Gonzalez C."/>
        </authorList>
    </citation>
    <scope>NUCLEOTIDE SEQUENCE</scope>
</reference>